<sequence>MIVYAECEYFIPTAHSLKEKRAILQRMLTRTKQKFNVSVAEIDHQDTWQRTRLALVTVASAREAADREMMRALQYLASNPAWEELNVWRDYV</sequence>
<dbReference type="PATRIC" id="fig|1461583.4.peg.1938"/>
<dbReference type="PANTHER" id="PTHR36441">
    <property type="entry name" value="HYPOTHETICAL CYTOSOLIC PROTEIN"/>
    <property type="match status" value="1"/>
</dbReference>
<dbReference type="PANTHER" id="PTHR36441:SF1">
    <property type="entry name" value="DUF503 DOMAIN-CONTAINING PROTEIN"/>
    <property type="match status" value="1"/>
</dbReference>
<dbReference type="InterPro" id="IPR036746">
    <property type="entry name" value="TT1725-like_sf"/>
</dbReference>
<name>A0A078MIG2_9BACL</name>
<organism evidence="1">
    <name type="scientific">Metalysinibacillus saudimassiliensis</name>
    <dbReference type="NCBI Taxonomy" id="1461583"/>
    <lineage>
        <taxon>Bacteria</taxon>
        <taxon>Bacillati</taxon>
        <taxon>Bacillota</taxon>
        <taxon>Bacilli</taxon>
        <taxon>Bacillales</taxon>
        <taxon>Caryophanaceae</taxon>
        <taxon>Metalysinibacillus</taxon>
    </lineage>
</organism>
<gene>
    <name evidence="1" type="ORF">BN1050_02015</name>
</gene>
<dbReference type="HOGENOM" id="CLU_149981_4_1_9"/>
<dbReference type="AlphaFoldDB" id="A0A078MIG2"/>
<proteinExistence type="predicted"/>
<reference evidence="1" key="1">
    <citation type="submission" date="2014-07" db="EMBL/GenBank/DDBJ databases">
        <authorList>
            <person name="Urmite Genomes Urmite Genomes"/>
        </authorList>
    </citation>
    <scope>NUCLEOTIDE SEQUENCE</scope>
    <source>
        <strain evidence="1">13S34_air</strain>
    </source>
</reference>
<dbReference type="SUPFAM" id="SSF103007">
    <property type="entry name" value="Hypothetical protein TT1725"/>
    <property type="match status" value="1"/>
</dbReference>
<accession>A0A078MIG2</accession>
<dbReference type="Gene3D" id="3.30.70.1120">
    <property type="entry name" value="TT1725-like"/>
    <property type="match status" value="1"/>
</dbReference>
<evidence type="ECO:0000313" key="1">
    <source>
        <dbReference type="EMBL" id="CEA04546.1"/>
    </source>
</evidence>
<protein>
    <recommendedName>
        <fullName evidence="2">YlxP-like protein</fullName>
    </recommendedName>
</protein>
<dbReference type="EMBL" id="LN483076">
    <property type="protein sequence ID" value="CEA04546.1"/>
    <property type="molecule type" value="Genomic_DNA"/>
</dbReference>
<dbReference type="InterPro" id="IPR007546">
    <property type="entry name" value="DUF503"/>
</dbReference>
<evidence type="ECO:0008006" key="2">
    <source>
        <dbReference type="Google" id="ProtNLM"/>
    </source>
</evidence>
<dbReference type="Pfam" id="PF04456">
    <property type="entry name" value="DUF503"/>
    <property type="match status" value="1"/>
</dbReference>